<dbReference type="GO" id="GO:0005829">
    <property type="term" value="C:cytosol"/>
    <property type="evidence" value="ECO:0007669"/>
    <property type="project" value="TreeGrafter"/>
</dbReference>
<accession>A0A8J8MCP5</accession>
<keyword evidence="7" id="KW-1185">Reference proteome</keyword>
<dbReference type="Pfam" id="PF05025">
    <property type="entry name" value="RbsD_FucU"/>
    <property type="match status" value="1"/>
</dbReference>
<dbReference type="GO" id="GO:0016872">
    <property type="term" value="F:intramolecular lyase activity"/>
    <property type="evidence" value="ECO:0007669"/>
    <property type="project" value="InterPro"/>
</dbReference>
<evidence type="ECO:0000256" key="4">
    <source>
        <dbReference type="ARBA" id="ARBA00023235"/>
    </source>
</evidence>
<dbReference type="InterPro" id="IPR023750">
    <property type="entry name" value="RbsD-like_sf"/>
</dbReference>
<dbReference type="AlphaFoldDB" id="A0A8J8MCP5"/>
<dbReference type="InterPro" id="IPR007721">
    <property type="entry name" value="RbsD_FucU"/>
</dbReference>
<reference evidence="6 7" key="1">
    <citation type="submission" date="2020-07" db="EMBL/GenBank/DDBJ databases">
        <title>Vallitalea guaymasensis genome.</title>
        <authorList>
            <person name="Postec A."/>
        </authorList>
    </citation>
    <scope>NUCLEOTIDE SEQUENCE [LARGE SCALE GENOMIC DNA]</scope>
    <source>
        <strain evidence="6 7">Ra1766G1</strain>
    </source>
</reference>
<dbReference type="Gene3D" id="3.40.1650.10">
    <property type="entry name" value="RbsD-like domain"/>
    <property type="match status" value="1"/>
</dbReference>
<dbReference type="SUPFAM" id="SSF102546">
    <property type="entry name" value="RbsD-like"/>
    <property type="match status" value="1"/>
</dbReference>
<organism evidence="6 7">
    <name type="scientific">Vallitalea guaymasensis</name>
    <dbReference type="NCBI Taxonomy" id="1185412"/>
    <lineage>
        <taxon>Bacteria</taxon>
        <taxon>Bacillati</taxon>
        <taxon>Bacillota</taxon>
        <taxon>Clostridia</taxon>
        <taxon>Lachnospirales</taxon>
        <taxon>Vallitaleaceae</taxon>
        <taxon>Vallitalea</taxon>
    </lineage>
</organism>
<keyword evidence="3" id="KW-0963">Cytoplasm</keyword>
<dbReference type="GO" id="GO:0062193">
    <property type="term" value="F:D-ribose pyranase activity"/>
    <property type="evidence" value="ECO:0007669"/>
    <property type="project" value="UniProtKB-EC"/>
</dbReference>
<evidence type="ECO:0000313" key="6">
    <source>
        <dbReference type="EMBL" id="QUH30526.1"/>
    </source>
</evidence>
<sequence>MKTHGILQNDLARMVARMGHADLLVITDRGFPFPSHERTECIDISIGRDIPKVTDVLKIILEELEIEKVIIANETKTICQEEYKKFQEILEKKKNKGNDIIEENIPHMEFKDLVLNGALEGKEGKKVTVFVKTGEFTPYCNIILQSGVDF</sequence>
<evidence type="ECO:0000256" key="2">
    <source>
        <dbReference type="ARBA" id="ARBA00012862"/>
    </source>
</evidence>
<evidence type="ECO:0000256" key="3">
    <source>
        <dbReference type="ARBA" id="ARBA00022490"/>
    </source>
</evidence>
<proteinExistence type="predicted"/>
<dbReference type="GO" id="GO:0048029">
    <property type="term" value="F:monosaccharide binding"/>
    <property type="evidence" value="ECO:0007669"/>
    <property type="project" value="InterPro"/>
</dbReference>
<dbReference type="NCBIfam" id="NF008761">
    <property type="entry name" value="PRK11797.1"/>
    <property type="match status" value="1"/>
</dbReference>
<protein>
    <recommendedName>
        <fullName evidence="2">D-ribose pyranase</fullName>
        <ecNumber evidence="2">5.4.99.62</ecNumber>
    </recommendedName>
</protein>
<dbReference type="EMBL" id="CP058561">
    <property type="protein sequence ID" value="QUH30526.1"/>
    <property type="molecule type" value="Genomic_DNA"/>
</dbReference>
<comment type="catalytic activity">
    <reaction evidence="1">
        <text>beta-D-ribopyranose = beta-D-ribofuranose</text>
        <dbReference type="Rhea" id="RHEA:25432"/>
        <dbReference type="ChEBI" id="CHEBI:27476"/>
        <dbReference type="ChEBI" id="CHEBI:47002"/>
        <dbReference type="EC" id="5.4.99.62"/>
    </reaction>
</comment>
<dbReference type="Proteomes" id="UP000677305">
    <property type="component" value="Chromosome"/>
</dbReference>
<dbReference type="KEGG" id="vgu:HYG85_17065"/>
<dbReference type="GO" id="GO:0019303">
    <property type="term" value="P:D-ribose catabolic process"/>
    <property type="evidence" value="ECO:0007669"/>
    <property type="project" value="TreeGrafter"/>
</dbReference>
<dbReference type="EC" id="5.4.99.62" evidence="2"/>
<keyword evidence="5" id="KW-0119">Carbohydrate metabolism</keyword>
<dbReference type="RefSeq" id="WP_212690683.1">
    <property type="nucleotide sequence ID" value="NZ_CP058561.1"/>
</dbReference>
<evidence type="ECO:0000256" key="5">
    <source>
        <dbReference type="ARBA" id="ARBA00023277"/>
    </source>
</evidence>
<dbReference type="InterPro" id="IPR023064">
    <property type="entry name" value="D-ribose_pyranase"/>
</dbReference>
<evidence type="ECO:0000256" key="1">
    <source>
        <dbReference type="ARBA" id="ARBA00000223"/>
    </source>
</evidence>
<dbReference type="PANTHER" id="PTHR37831:SF1">
    <property type="entry name" value="D-RIBOSE PYRANASE"/>
    <property type="match status" value="1"/>
</dbReference>
<dbReference type="PANTHER" id="PTHR37831">
    <property type="entry name" value="D-RIBOSE PYRANASE"/>
    <property type="match status" value="1"/>
</dbReference>
<keyword evidence="4 6" id="KW-0413">Isomerase</keyword>
<name>A0A8J8MCP5_9FIRM</name>
<evidence type="ECO:0000313" key="7">
    <source>
        <dbReference type="Proteomes" id="UP000677305"/>
    </source>
</evidence>
<gene>
    <name evidence="6" type="primary">rbsD</name>
    <name evidence="6" type="ORF">HYG85_17065</name>
</gene>